<accession>A0A9P8D1X9</accession>
<dbReference type="Gene3D" id="2.30.30.100">
    <property type="match status" value="1"/>
</dbReference>
<evidence type="ECO:0000256" key="7">
    <source>
        <dbReference type="ARBA" id="ARBA00023242"/>
    </source>
</evidence>
<name>A0A9P8D1X9_MORAP</name>
<dbReference type="InterPro" id="IPR010920">
    <property type="entry name" value="LSM_dom_sf"/>
</dbReference>
<dbReference type="InterPro" id="IPR034099">
    <property type="entry name" value="SmD3"/>
</dbReference>
<dbReference type="Proteomes" id="UP000717515">
    <property type="component" value="Unassembled WGS sequence"/>
</dbReference>
<dbReference type="GO" id="GO:0003723">
    <property type="term" value="F:RNA binding"/>
    <property type="evidence" value="ECO:0007669"/>
    <property type="project" value="InterPro"/>
</dbReference>
<evidence type="ECO:0000259" key="10">
    <source>
        <dbReference type="PROSITE" id="PS52002"/>
    </source>
</evidence>
<evidence type="ECO:0000256" key="6">
    <source>
        <dbReference type="ARBA" id="ARBA00023187"/>
    </source>
</evidence>
<evidence type="ECO:0000256" key="3">
    <source>
        <dbReference type="ARBA" id="ARBA00008146"/>
    </source>
</evidence>
<evidence type="ECO:0000313" key="12">
    <source>
        <dbReference type="Proteomes" id="UP000717515"/>
    </source>
</evidence>
<dbReference type="FunFam" id="2.30.30.100:FF:000002">
    <property type="entry name" value="Small nuclear ribonucleoprotein Sm D3"/>
    <property type="match status" value="1"/>
</dbReference>
<keyword evidence="7" id="KW-0539">Nucleus</keyword>
<evidence type="ECO:0000256" key="4">
    <source>
        <dbReference type="ARBA" id="ARBA00022490"/>
    </source>
</evidence>
<keyword evidence="5" id="KW-0507">mRNA processing</keyword>
<keyword evidence="8" id="KW-0687">Ribonucleoprotein</keyword>
<organism evidence="11 12">
    <name type="scientific">Mortierella alpina</name>
    <name type="common">Oleaginous fungus</name>
    <name type="synonym">Mortierella renispora</name>
    <dbReference type="NCBI Taxonomy" id="64518"/>
    <lineage>
        <taxon>Eukaryota</taxon>
        <taxon>Fungi</taxon>
        <taxon>Fungi incertae sedis</taxon>
        <taxon>Mucoromycota</taxon>
        <taxon>Mortierellomycotina</taxon>
        <taxon>Mortierellomycetes</taxon>
        <taxon>Mortierellales</taxon>
        <taxon>Mortierellaceae</taxon>
        <taxon>Mortierella</taxon>
    </lineage>
</organism>
<protein>
    <recommendedName>
        <fullName evidence="10">Sm domain-containing protein</fullName>
    </recommendedName>
</protein>
<feature type="compositionally biased region" description="Basic and acidic residues" evidence="9">
    <location>
        <begin position="1229"/>
        <end position="1248"/>
    </location>
</feature>
<dbReference type="InterPro" id="IPR047575">
    <property type="entry name" value="Sm"/>
</dbReference>
<dbReference type="EMBL" id="JAIFTL010000028">
    <property type="protein sequence ID" value="KAG9326005.1"/>
    <property type="molecule type" value="Genomic_DNA"/>
</dbReference>
<feature type="domain" description="Sm" evidence="10">
    <location>
        <begin position="5"/>
        <end position="77"/>
    </location>
</feature>
<keyword evidence="4" id="KW-0963">Cytoplasm</keyword>
<evidence type="ECO:0000256" key="8">
    <source>
        <dbReference type="ARBA" id="ARBA00023274"/>
    </source>
</evidence>
<dbReference type="CDD" id="cd01721">
    <property type="entry name" value="Sm_D3"/>
    <property type="match status" value="1"/>
</dbReference>
<reference evidence="11" key="1">
    <citation type="submission" date="2021-07" db="EMBL/GenBank/DDBJ databases">
        <title>Draft genome of Mortierella alpina, strain LL118, isolated from an aspen leaf litter sample.</title>
        <authorList>
            <person name="Yang S."/>
            <person name="Vinatzer B.A."/>
        </authorList>
    </citation>
    <scope>NUCLEOTIDE SEQUENCE</scope>
    <source>
        <strain evidence="11">LL118</strain>
    </source>
</reference>
<evidence type="ECO:0000256" key="5">
    <source>
        <dbReference type="ARBA" id="ARBA00022664"/>
    </source>
</evidence>
<dbReference type="GO" id="GO:0005685">
    <property type="term" value="C:U1 snRNP"/>
    <property type="evidence" value="ECO:0007669"/>
    <property type="project" value="UniProtKB-ARBA"/>
</dbReference>
<gene>
    <name evidence="11" type="ORF">KVV02_008437</name>
</gene>
<dbReference type="PANTHER" id="PTHR23338">
    <property type="entry name" value="SMALL NUCLEAR RIBONUCLEOPROTEIN SM"/>
    <property type="match status" value="1"/>
</dbReference>
<proteinExistence type="inferred from homology"/>
<sequence length="1410" mass="154706">MSIGVPIKLLHEAQGHIITIELKTGSVYRGTLHEAEDNMNIQLKDITMTARDGRNTQLDQVYIRGSHIRFFIVPDMLKNAPMFKQQGAASMKGKGIGLGRGKATPVGVEEAGLEDVGVEATVAAVVAETKDSKLKLQFYLAMDIRIRRRIDLGGCSDEFLTLSTPWLLNTDSFLQLIAGLDLEAELLSCLLDISHKELLRLLNLVLSSAELSTELAIALFLWTIDVVRTGSCRDMSCYAHQGSTEGQELLNLWLDRIQEQGRFKQIFGASFKRILNRLLVRITRASLACLGPWNTSQKTSEVPSGNSLVQGEKGPLNMLQGFFEAAVMALVQDENCIGFVQDVQGDLNWWDTFVAGEGSGLSQLLPKTASQKRRRLEDNNRSSSLGEILITRQRSDSALFNRARMSSSSQKSYTHGSTTTDGCHKTFISICSNIRQHLDKPQHSASSLASSISSTASPKNDLSQHIQWVESTINGRSSGWRSCVKLKLQFYDAFSETSINEDFADLVCRCSLQWELCDVLCRFLKRHRADSLRMPLGTLQLGCELLLSVFTKSENLRAVMRDHLFVLSISISGNAQDPLFGSWDLWRLNIDTLLISTLNQIVATEDPLLSSVSPRTVESLIKISLIAPYQVVLKTIQSAITNRGQCTILLQTLASLGQLVWLRCGPTQPTLLATVLRSLLCEQNREDQQQQQQQQRQDNLVDFVLQAMDQKSPYGMVLLDQTEFLQECVVPLLNGMLSRDVAAGCFFNSVASILIRLYNIPSAISTVGGSKIQHAVHFQILRLALQLRSLLKTGGADQTSGRSLGQQDQGRAVGKIGGERMEYVSRICELSVMRLASFVNSGSDIDLPGRAKLEDSIRSLLEAGDANDWESKLVLTPLISACRQRLGAAVELPELPYEIRTLCSDQLKVFSYNRSDFLAAEESNVAKALLLSLSAGRMCDEAIQDITQALSRTSFCRSSHLETMLAPAIYRTLSVSSRSECHRLLIQGVPSLVSLCPGSSDVDLFWENDSTAMPRPLGPYWKRFTQDREQVAESSLQGAASESSKDLEDVVLSVLKMSETLLRFALEPVPPKHKDVVLQVYDLGVGSNMMVDQMASLVQSSFKALRVDWSLAHLDLVLYSFLMICKMSFSLSASAGISGDLHQRTLMAQDPPAEESRTRQMVTAKSKARDELVLMAMKISEEIIRRADAYHRSQGEVTSAGGPKSGVALGFGREYQVSAQVVRGKRHGHGQEDFPRSGTPAHKEDKAGYDYPSPTSPNSSALLTSDGMDGGTPPLTSSILAPALVRPATEISLTVAPQIVSEKDASAVTNEAMMPLEEVAVESSAAVSQDMSVANDPSPLTVLSTAAQDERLSSMALGNRSSVKDGASAPGSTKPLLAQYQVDCLMLGLELLPEQEQQAVKARLRYVLLA</sequence>
<comment type="subcellular location">
    <subcellularLocation>
        <location evidence="2">Cytoplasm</location>
        <location evidence="2">Cytosol</location>
    </subcellularLocation>
    <subcellularLocation>
        <location evidence="1">Nucleus</location>
    </subcellularLocation>
</comment>
<comment type="similarity">
    <text evidence="3">Belongs to the snRNP core protein family.</text>
</comment>
<keyword evidence="6" id="KW-0508">mRNA splicing</keyword>
<dbReference type="SUPFAM" id="SSF50182">
    <property type="entry name" value="Sm-like ribonucleoproteins"/>
    <property type="match status" value="1"/>
</dbReference>
<dbReference type="GO" id="GO:0005829">
    <property type="term" value="C:cytosol"/>
    <property type="evidence" value="ECO:0007669"/>
    <property type="project" value="UniProtKB-SubCell"/>
</dbReference>
<dbReference type="PROSITE" id="PS52002">
    <property type="entry name" value="SM"/>
    <property type="match status" value="1"/>
</dbReference>
<dbReference type="GO" id="GO:0005681">
    <property type="term" value="C:spliceosomal complex"/>
    <property type="evidence" value="ECO:0007669"/>
    <property type="project" value="InterPro"/>
</dbReference>
<dbReference type="InterPro" id="IPR001163">
    <property type="entry name" value="Sm_dom_euk/arc"/>
</dbReference>
<dbReference type="Pfam" id="PF01423">
    <property type="entry name" value="LSM"/>
    <property type="match status" value="1"/>
</dbReference>
<feature type="region of interest" description="Disordered" evidence="9">
    <location>
        <begin position="1223"/>
        <end position="1274"/>
    </location>
</feature>
<dbReference type="GO" id="GO:0000387">
    <property type="term" value="P:spliceosomal snRNP assembly"/>
    <property type="evidence" value="ECO:0007669"/>
    <property type="project" value="InterPro"/>
</dbReference>
<evidence type="ECO:0000256" key="9">
    <source>
        <dbReference type="SAM" id="MobiDB-lite"/>
    </source>
</evidence>
<dbReference type="InterPro" id="IPR027141">
    <property type="entry name" value="LSm4/Sm_D1/D3"/>
</dbReference>
<dbReference type="SMART" id="SM00651">
    <property type="entry name" value="Sm"/>
    <property type="match status" value="1"/>
</dbReference>
<comment type="caution">
    <text evidence="11">The sequence shown here is derived from an EMBL/GenBank/DDBJ whole genome shotgun (WGS) entry which is preliminary data.</text>
</comment>
<evidence type="ECO:0000313" key="11">
    <source>
        <dbReference type="EMBL" id="KAG9326005.1"/>
    </source>
</evidence>
<evidence type="ECO:0000256" key="1">
    <source>
        <dbReference type="ARBA" id="ARBA00004123"/>
    </source>
</evidence>
<evidence type="ECO:0000256" key="2">
    <source>
        <dbReference type="ARBA" id="ARBA00004514"/>
    </source>
</evidence>